<comment type="subcellular location">
    <subcellularLocation>
        <location evidence="1">Cell envelope</location>
    </subcellularLocation>
</comment>
<evidence type="ECO:0000313" key="9">
    <source>
        <dbReference type="Proteomes" id="UP000252585"/>
    </source>
</evidence>
<feature type="domain" description="Thioredoxin" evidence="7">
    <location>
        <begin position="48"/>
        <end position="190"/>
    </location>
</feature>
<dbReference type="SUPFAM" id="SSF52833">
    <property type="entry name" value="Thioredoxin-like"/>
    <property type="match status" value="1"/>
</dbReference>
<dbReference type="RefSeq" id="WP_114353759.1">
    <property type="nucleotide sequence ID" value="NZ_QPJJ01000012.1"/>
</dbReference>
<dbReference type="GO" id="GO:0017004">
    <property type="term" value="P:cytochrome complex assembly"/>
    <property type="evidence" value="ECO:0007669"/>
    <property type="project" value="UniProtKB-KW"/>
</dbReference>
<evidence type="ECO:0000256" key="3">
    <source>
        <dbReference type="ARBA" id="ARBA00022968"/>
    </source>
</evidence>
<dbReference type="PANTHER" id="PTHR42852:SF6">
    <property type="entry name" value="THIOL:DISULFIDE INTERCHANGE PROTEIN DSBE"/>
    <property type="match status" value="1"/>
</dbReference>
<sequence>MSNTTERSKNKTDKKKKRLIFRFVILILLFSALLFAVISNVTEDEVKVDIGDVPPNFELTHVNGDGEDDKITLSELEGKGVMLNFWATYCKPCEEEMPYMESLYPEYKEKGVEIVAVSVDLTRFVVDNFIEKYQLTFPVVHDNKNQVMDAYGIGPLPTTFFINPDGTIEERVIGPLTLDRLEGYLKQIQPIE</sequence>
<protein>
    <submittedName>
        <fullName evidence="8">Peroxiredoxin</fullName>
    </submittedName>
</protein>
<evidence type="ECO:0000313" key="8">
    <source>
        <dbReference type="EMBL" id="RCW64872.1"/>
    </source>
</evidence>
<evidence type="ECO:0000256" key="5">
    <source>
        <dbReference type="ARBA" id="ARBA00023284"/>
    </source>
</evidence>
<evidence type="ECO:0000256" key="4">
    <source>
        <dbReference type="ARBA" id="ARBA00023157"/>
    </source>
</evidence>
<organism evidence="8 9">
    <name type="scientific">Saliterribacillus persicus</name>
    <dbReference type="NCBI Taxonomy" id="930114"/>
    <lineage>
        <taxon>Bacteria</taxon>
        <taxon>Bacillati</taxon>
        <taxon>Bacillota</taxon>
        <taxon>Bacilli</taxon>
        <taxon>Bacillales</taxon>
        <taxon>Bacillaceae</taxon>
        <taxon>Saliterribacillus</taxon>
    </lineage>
</organism>
<keyword evidence="3" id="KW-0735">Signal-anchor</keyword>
<dbReference type="Proteomes" id="UP000252585">
    <property type="component" value="Unassembled WGS sequence"/>
</dbReference>
<keyword evidence="2" id="KW-0201">Cytochrome c-type biogenesis</keyword>
<proteinExistence type="predicted"/>
<keyword evidence="5" id="KW-0676">Redox-active center</keyword>
<dbReference type="PROSITE" id="PS51352">
    <property type="entry name" value="THIOREDOXIN_2"/>
    <property type="match status" value="1"/>
</dbReference>
<keyword evidence="6" id="KW-0812">Transmembrane</keyword>
<evidence type="ECO:0000256" key="6">
    <source>
        <dbReference type="SAM" id="Phobius"/>
    </source>
</evidence>
<gene>
    <name evidence="8" type="ORF">DFR57_11249</name>
</gene>
<reference evidence="8 9" key="1">
    <citation type="submission" date="2018-07" db="EMBL/GenBank/DDBJ databases">
        <title>Genomic Encyclopedia of Type Strains, Phase IV (KMG-IV): sequencing the most valuable type-strain genomes for metagenomic binning, comparative biology and taxonomic classification.</title>
        <authorList>
            <person name="Goeker M."/>
        </authorList>
    </citation>
    <scope>NUCLEOTIDE SEQUENCE [LARGE SCALE GENOMIC DNA]</scope>
    <source>
        <strain evidence="8 9">DSM 27696</strain>
    </source>
</reference>
<dbReference type="PANTHER" id="PTHR42852">
    <property type="entry name" value="THIOL:DISULFIDE INTERCHANGE PROTEIN DSBE"/>
    <property type="match status" value="1"/>
</dbReference>
<name>A0A368XA88_9BACI</name>
<evidence type="ECO:0000259" key="7">
    <source>
        <dbReference type="PROSITE" id="PS51352"/>
    </source>
</evidence>
<keyword evidence="6" id="KW-0472">Membrane</keyword>
<dbReference type="AlphaFoldDB" id="A0A368XA88"/>
<comment type="caution">
    <text evidence="8">The sequence shown here is derived from an EMBL/GenBank/DDBJ whole genome shotgun (WGS) entry which is preliminary data.</text>
</comment>
<dbReference type="GO" id="GO:0016209">
    <property type="term" value="F:antioxidant activity"/>
    <property type="evidence" value="ECO:0007669"/>
    <property type="project" value="InterPro"/>
</dbReference>
<dbReference type="InterPro" id="IPR036249">
    <property type="entry name" value="Thioredoxin-like_sf"/>
</dbReference>
<dbReference type="InterPro" id="IPR000866">
    <property type="entry name" value="AhpC/TSA"/>
</dbReference>
<dbReference type="Gene3D" id="3.40.30.10">
    <property type="entry name" value="Glutaredoxin"/>
    <property type="match status" value="1"/>
</dbReference>
<evidence type="ECO:0000256" key="2">
    <source>
        <dbReference type="ARBA" id="ARBA00022748"/>
    </source>
</evidence>
<dbReference type="Pfam" id="PF00578">
    <property type="entry name" value="AhpC-TSA"/>
    <property type="match status" value="1"/>
</dbReference>
<accession>A0A368XA88</accession>
<dbReference type="OrthoDB" id="25753at2"/>
<dbReference type="EMBL" id="QPJJ01000012">
    <property type="protein sequence ID" value="RCW64872.1"/>
    <property type="molecule type" value="Genomic_DNA"/>
</dbReference>
<keyword evidence="9" id="KW-1185">Reference proteome</keyword>
<dbReference type="NCBIfam" id="NF002854">
    <property type="entry name" value="PRK03147.1"/>
    <property type="match status" value="1"/>
</dbReference>
<dbReference type="GO" id="GO:0016491">
    <property type="term" value="F:oxidoreductase activity"/>
    <property type="evidence" value="ECO:0007669"/>
    <property type="project" value="InterPro"/>
</dbReference>
<dbReference type="CDD" id="cd02966">
    <property type="entry name" value="TlpA_like_family"/>
    <property type="match status" value="1"/>
</dbReference>
<dbReference type="InterPro" id="IPR013766">
    <property type="entry name" value="Thioredoxin_domain"/>
</dbReference>
<keyword evidence="4" id="KW-1015">Disulfide bond</keyword>
<dbReference type="GO" id="GO:0030313">
    <property type="term" value="C:cell envelope"/>
    <property type="evidence" value="ECO:0007669"/>
    <property type="project" value="UniProtKB-SubCell"/>
</dbReference>
<dbReference type="InterPro" id="IPR050553">
    <property type="entry name" value="Thioredoxin_ResA/DsbE_sf"/>
</dbReference>
<evidence type="ECO:0000256" key="1">
    <source>
        <dbReference type="ARBA" id="ARBA00004196"/>
    </source>
</evidence>
<keyword evidence="6" id="KW-1133">Transmembrane helix</keyword>
<feature type="transmembrane region" description="Helical" evidence="6">
    <location>
        <begin position="20"/>
        <end position="38"/>
    </location>
</feature>